<dbReference type="InterPro" id="IPR024185">
    <property type="entry name" value="FTHF_cligase-like_sf"/>
</dbReference>
<dbReference type="EMBL" id="FXAM01000001">
    <property type="protein sequence ID" value="SMF96426.1"/>
    <property type="molecule type" value="Genomic_DNA"/>
</dbReference>
<dbReference type="Gene3D" id="3.40.50.10420">
    <property type="entry name" value="NagB/RpiA/CoA transferase-like"/>
    <property type="match status" value="1"/>
</dbReference>
<dbReference type="GO" id="GO:0009396">
    <property type="term" value="P:folic acid-containing compound biosynthetic process"/>
    <property type="evidence" value="ECO:0007669"/>
    <property type="project" value="TreeGrafter"/>
</dbReference>
<dbReference type="PIRSF" id="PIRSF006806">
    <property type="entry name" value="FTHF_cligase"/>
    <property type="match status" value="1"/>
</dbReference>
<comment type="similarity">
    <text evidence="1 5">Belongs to the 5-formyltetrahydrofolate cyclo-ligase family.</text>
</comment>
<dbReference type="GO" id="GO:0030272">
    <property type="term" value="F:5-formyltetrahydrofolate cyclo-ligase activity"/>
    <property type="evidence" value="ECO:0007669"/>
    <property type="project" value="UniProtKB-EC"/>
</dbReference>
<keyword evidence="6" id="KW-0436">Ligase</keyword>
<dbReference type="EC" id="6.3.3.2" evidence="5"/>
<feature type="binding site" evidence="4">
    <location>
        <position position="55"/>
    </location>
    <ligand>
        <name>substrate</name>
    </ligand>
</feature>
<dbReference type="Proteomes" id="UP000192923">
    <property type="component" value="Unassembled WGS sequence"/>
</dbReference>
<keyword evidence="3 4" id="KW-0067">ATP-binding</keyword>
<accession>A0A1Y6D1G0</accession>
<dbReference type="GO" id="GO:0005524">
    <property type="term" value="F:ATP binding"/>
    <property type="evidence" value="ECO:0007669"/>
    <property type="project" value="UniProtKB-KW"/>
</dbReference>
<evidence type="ECO:0000256" key="3">
    <source>
        <dbReference type="ARBA" id="ARBA00022840"/>
    </source>
</evidence>
<dbReference type="InterPro" id="IPR037171">
    <property type="entry name" value="NagB/RpiA_transferase-like"/>
</dbReference>
<comment type="cofactor">
    <cofactor evidence="5">
        <name>Mg(2+)</name>
        <dbReference type="ChEBI" id="CHEBI:18420"/>
    </cofactor>
</comment>
<evidence type="ECO:0000256" key="1">
    <source>
        <dbReference type="ARBA" id="ARBA00010638"/>
    </source>
</evidence>
<dbReference type="SUPFAM" id="SSF100950">
    <property type="entry name" value="NagB/RpiA/CoA transferase-like"/>
    <property type="match status" value="1"/>
</dbReference>
<dbReference type="STRING" id="1760988.SAMN02949497_3824"/>
<dbReference type="RefSeq" id="WP_085215316.1">
    <property type="nucleotide sequence ID" value="NZ_FXAM01000001.1"/>
</dbReference>
<dbReference type="GO" id="GO:0035999">
    <property type="term" value="P:tetrahydrofolate interconversion"/>
    <property type="evidence" value="ECO:0007669"/>
    <property type="project" value="TreeGrafter"/>
</dbReference>
<organism evidence="6 7">
    <name type="scientific">Methylomagnum ishizawai</name>
    <dbReference type="NCBI Taxonomy" id="1760988"/>
    <lineage>
        <taxon>Bacteria</taxon>
        <taxon>Pseudomonadati</taxon>
        <taxon>Pseudomonadota</taxon>
        <taxon>Gammaproteobacteria</taxon>
        <taxon>Methylococcales</taxon>
        <taxon>Methylococcaceae</taxon>
        <taxon>Methylomagnum</taxon>
    </lineage>
</organism>
<name>A0A1Y6D1G0_9GAMM</name>
<dbReference type="AlphaFoldDB" id="A0A1Y6D1G0"/>
<evidence type="ECO:0000256" key="5">
    <source>
        <dbReference type="RuleBase" id="RU361279"/>
    </source>
</evidence>
<dbReference type="GO" id="GO:0046872">
    <property type="term" value="F:metal ion binding"/>
    <property type="evidence" value="ECO:0007669"/>
    <property type="project" value="UniProtKB-KW"/>
</dbReference>
<protein>
    <recommendedName>
        <fullName evidence="5">5-formyltetrahydrofolate cyclo-ligase</fullName>
        <ecNumber evidence="5">6.3.3.2</ecNumber>
    </recommendedName>
</protein>
<sequence length="201" mass="21946">MILPRTFRSQARAHRRALSPEAALRHGESLALQPGLLHLLESARTIAAYLPSDGEIDTGPLIALLWERGKHVFLPLLRFAPHKHLAFGLYRPDTALLPNQYGIPEPVGTPVLDHPGQLDLALVPLVAFDSQGHRIGMGGGFYDRTFAYLKAPGAAPAPLLVGLAHECQRYPNLPAEPWDVPLDGVATERAFYSFNDKANAP</sequence>
<evidence type="ECO:0000256" key="2">
    <source>
        <dbReference type="ARBA" id="ARBA00022741"/>
    </source>
</evidence>
<dbReference type="OrthoDB" id="9801938at2"/>
<feature type="binding site" evidence="4">
    <location>
        <position position="50"/>
    </location>
    <ligand>
        <name>substrate</name>
    </ligand>
</feature>
<dbReference type="InterPro" id="IPR002698">
    <property type="entry name" value="FTHF_cligase"/>
</dbReference>
<dbReference type="NCBIfam" id="TIGR02727">
    <property type="entry name" value="MTHFS_bact"/>
    <property type="match status" value="1"/>
</dbReference>
<keyword evidence="2 4" id="KW-0547">Nucleotide-binding</keyword>
<evidence type="ECO:0000313" key="6">
    <source>
        <dbReference type="EMBL" id="SMF96426.1"/>
    </source>
</evidence>
<dbReference type="PANTHER" id="PTHR23407">
    <property type="entry name" value="ATPASE INHIBITOR/5-FORMYLTETRAHYDROFOLATE CYCLO-LIGASE"/>
    <property type="match status" value="1"/>
</dbReference>
<gene>
    <name evidence="6" type="ORF">SAMN02949497_3824</name>
</gene>
<dbReference type="Pfam" id="PF01812">
    <property type="entry name" value="5-FTHF_cyc-lig"/>
    <property type="match status" value="1"/>
</dbReference>
<dbReference type="PANTHER" id="PTHR23407:SF1">
    <property type="entry name" value="5-FORMYLTETRAHYDROFOLATE CYCLO-LIGASE"/>
    <property type="match status" value="1"/>
</dbReference>
<feature type="binding site" evidence="4">
    <location>
        <begin position="134"/>
        <end position="142"/>
    </location>
    <ligand>
        <name>ATP</name>
        <dbReference type="ChEBI" id="CHEBI:30616"/>
    </ligand>
</feature>
<keyword evidence="5" id="KW-0479">Metal-binding</keyword>
<evidence type="ECO:0000256" key="4">
    <source>
        <dbReference type="PIRSR" id="PIRSR006806-1"/>
    </source>
</evidence>
<keyword evidence="5" id="KW-0460">Magnesium</keyword>
<comment type="catalytic activity">
    <reaction evidence="5">
        <text>(6S)-5-formyl-5,6,7,8-tetrahydrofolate + ATP = (6R)-5,10-methenyltetrahydrofolate + ADP + phosphate</text>
        <dbReference type="Rhea" id="RHEA:10488"/>
        <dbReference type="ChEBI" id="CHEBI:30616"/>
        <dbReference type="ChEBI" id="CHEBI:43474"/>
        <dbReference type="ChEBI" id="CHEBI:57455"/>
        <dbReference type="ChEBI" id="CHEBI:57457"/>
        <dbReference type="ChEBI" id="CHEBI:456216"/>
        <dbReference type="EC" id="6.3.3.2"/>
    </reaction>
</comment>
<evidence type="ECO:0000313" key="7">
    <source>
        <dbReference type="Proteomes" id="UP000192923"/>
    </source>
</evidence>
<keyword evidence="7" id="KW-1185">Reference proteome</keyword>
<proteinExistence type="inferred from homology"/>
<reference evidence="6 7" key="1">
    <citation type="submission" date="2016-12" db="EMBL/GenBank/DDBJ databases">
        <authorList>
            <person name="Song W.-J."/>
            <person name="Kurnit D.M."/>
        </authorList>
    </citation>
    <scope>NUCLEOTIDE SEQUENCE [LARGE SCALE GENOMIC DNA]</scope>
    <source>
        <strain evidence="6 7">175</strain>
    </source>
</reference>